<dbReference type="Pfam" id="PF01569">
    <property type="entry name" value="PAP2"/>
    <property type="match status" value="1"/>
</dbReference>
<organism evidence="8 9">
    <name type="scientific">Polarella glacialis</name>
    <name type="common">Dinoflagellate</name>
    <dbReference type="NCBI Taxonomy" id="89957"/>
    <lineage>
        <taxon>Eukaryota</taxon>
        <taxon>Sar</taxon>
        <taxon>Alveolata</taxon>
        <taxon>Dinophyceae</taxon>
        <taxon>Suessiales</taxon>
        <taxon>Suessiaceae</taxon>
        <taxon>Polarella</taxon>
    </lineage>
</organism>
<keyword evidence="3 6" id="KW-0812">Transmembrane</keyword>
<evidence type="ECO:0000256" key="4">
    <source>
        <dbReference type="ARBA" id="ARBA00022989"/>
    </source>
</evidence>
<comment type="caution">
    <text evidence="8">The sequence shown here is derived from an EMBL/GenBank/DDBJ whole genome shotgun (WGS) entry which is preliminary data.</text>
</comment>
<dbReference type="PANTHER" id="PTHR10165:SF35">
    <property type="entry name" value="RE23632P"/>
    <property type="match status" value="1"/>
</dbReference>
<protein>
    <recommendedName>
        <fullName evidence="7">Phosphatidic acid phosphatase type 2/haloperoxidase domain-containing protein</fullName>
    </recommendedName>
</protein>
<comment type="similarity">
    <text evidence="2">Belongs to the PA-phosphatase related phosphoesterase family.</text>
</comment>
<dbReference type="Proteomes" id="UP000626109">
    <property type="component" value="Unassembled WGS sequence"/>
</dbReference>
<sequence>MPGSIASEFKSLCSASTALVVSFLVVCLLSVIALPLHERPVPMQEIAFSSGTVFAVKELALDQKYVPDHQQICPLWLLVCLTTVVPLAVLMGGILVCQQLGDTVAFMHGYMMSMACMALTVNCIKKYCGVLRPYFYGECGFSESTHTCLHDVADAHMSFPSGHSSYSFATLLFASLYILGKVNAAKAKHAELPLLGRLEITNVLILLSFAPIALAFWITASRVVDNDHSPADVVGGGVIGAAWAAFWYGRYFPSIWAENSPLCSDQVCRQSSHEACLTGLIN</sequence>
<dbReference type="GO" id="GO:0006644">
    <property type="term" value="P:phospholipid metabolic process"/>
    <property type="evidence" value="ECO:0007669"/>
    <property type="project" value="InterPro"/>
</dbReference>
<evidence type="ECO:0000256" key="2">
    <source>
        <dbReference type="ARBA" id="ARBA00008816"/>
    </source>
</evidence>
<feature type="transmembrane region" description="Helical" evidence="6">
    <location>
        <begin position="109"/>
        <end position="127"/>
    </location>
</feature>
<feature type="transmembrane region" description="Helical" evidence="6">
    <location>
        <begin position="231"/>
        <end position="249"/>
    </location>
</feature>
<dbReference type="GO" id="GO:0046839">
    <property type="term" value="P:phospholipid dephosphorylation"/>
    <property type="evidence" value="ECO:0007669"/>
    <property type="project" value="TreeGrafter"/>
</dbReference>
<evidence type="ECO:0000256" key="5">
    <source>
        <dbReference type="ARBA" id="ARBA00023136"/>
    </source>
</evidence>
<evidence type="ECO:0000256" key="6">
    <source>
        <dbReference type="SAM" id="Phobius"/>
    </source>
</evidence>
<evidence type="ECO:0000256" key="1">
    <source>
        <dbReference type="ARBA" id="ARBA00004141"/>
    </source>
</evidence>
<dbReference type="PANTHER" id="PTHR10165">
    <property type="entry name" value="LIPID PHOSPHATE PHOSPHATASE"/>
    <property type="match status" value="1"/>
</dbReference>
<dbReference type="GO" id="GO:0008195">
    <property type="term" value="F:phosphatidate phosphatase activity"/>
    <property type="evidence" value="ECO:0007669"/>
    <property type="project" value="TreeGrafter"/>
</dbReference>
<evidence type="ECO:0000259" key="7">
    <source>
        <dbReference type="SMART" id="SM00014"/>
    </source>
</evidence>
<feature type="domain" description="Phosphatidic acid phosphatase type 2/haloperoxidase" evidence="7">
    <location>
        <begin position="105"/>
        <end position="248"/>
    </location>
</feature>
<dbReference type="EMBL" id="CAJNNW010025687">
    <property type="protein sequence ID" value="CAE8678433.1"/>
    <property type="molecule type" value="Genomic_DNA"/>
</dbReference>
<comment type="subcellular location">
    <subcellularLocation>
        <location evidence="1">Membrane</location>
        <topology evidence="1">Multi-pass membrane protein</topology>
    </subcellularLocation>
</comment>
<keyword evidence="5 6" id="KW-0472">Membrane</keyword>
<proteinExistence type="inferred from homology"/>
<dbReference type="SMART" id="SM00014">
    <property type="entry name" value="acidPPc"/>
    <property type="match status" value="1"/>
</dbReference>
<evidence type="ECO:0000313" key="9">
    <source>
        <dbReference type="Proteomes" id="UP000626109"/>
    </source>
</evidence>
<dbReference type="GO" id="GO:0016020">
    <property type="term" value="C:membrane"/>
    <property type="evidence" value="ECO:0007669"/>
    <property type="project" value="UniProtKB-SubCell"/>
</dbReference>
<name>A0A813JHK2_POLGL</name>
<feature type="transmembrane region" description="Helical" evidence="6">
    <location>
        <begin position="12"/>
        <end position="34"/>
    </location>
</feature>
<feature type="transmembrane region" description="Helical" evidence="6">
    <location>
        <begin position="75"/>
        <end position="97"/>
    </location>
</feature>
<evidence type="ECO:0000313" key="8">
    <source>
        <dbReference type="EMBL" id="CAE8678433.1"/>
    </source>
</evidence>
<dbReference type="SUPFAM" id="SSF48317">
    <property type="entry name" value="Acid phosphatase/Vanadium-dependent haloperoxidase"/>
    <property type="match status" value="1"/>
</dbReference>
<feature type="transmembrane region" description="Helical" evidence="6">
    <location>
        <begin position="163"/>
        <end position="180"/>
    </location>
</feature>
<dbReference type="Gene3D" id="1.20.144.10">
    <property type="entry name" value="Phosphatidic acid phosphatase type 2/haloperoxidase"/>
    <property type="match status" value="1"/>
</dbReference>
<dbReference type="InterPro" id="IPR000326">
    <property type="entry name" value="PAP2/HPO"/>
</dbReference>
<accession>A0A813JHK2</accession>
<evidence type="ECO:0000256" key="3">
    <source>
        <dbReference type="ARBA" id="ARBA00022692"/>
    </source>
</evidence>
<gene>
    <name evidence="8" type="ORF">PGLA2088_LOCUS20802</name>
</gene>
<feature type="transmembrane region" description="Helical" evidence="6">
    <location>
        <begin position="200"/>
        <end position="219"/>
    </location>
</feature>
<keyword evidence="4 6" id="KW-1133">Transmembrane helix</keyword>
<dbReference type="InterPro" id="IPR043216">
    <property type="entry name" value="PAP-like"/>
</dbReference>
<reference evidence="8" key="1">
    <citation type="submission" date="2021-02" db="EMBL/GenBank/DDBJ databases">
        <authorList>
            <person name="Dougan E. K."/>
            <person name="Rhodes N."/>
            <person name="Thang M."/>
            <person name="Chan C."/>
        </authorList>
    </citation>
    <scope>NUCLEOTIDE SEQUENCE</scope>
</reference>
<dbReference type="InterPro" id="IPR036938">
    <property type="entry name" value="PAP2/HPO_sf"/>
</dbReference>
<dbReference type="AlphaFoldDB" id="A0A813JHK2"/>